<evidence type="ECO:0000313" key="3">
    <source>
        <dbReference type="EMBL" id="KZD25930.1"/>
    </source>
</evidence>
<dbReference type="InterPro" id="IPR052712">
    <property type="entry name" value="Acid_resist_chaperone_HdeD"/>
</dbReference>
<dbReference type="RefSeq" id="WP_068730414.1">
    <property type="nucleotide sequence ID" value="NZ_LVYV01000001.1"/>
</dbReference>
<protein>
    <recommendedName>
        <fullName evidence="5">HdeD family acid-resistance protein</fullName>
    </recommendedName>
</protein>
<gene>
    <name evidence="3" type="ORF">A4A58_03080</name>
    <name evidence="2" type="ORF">PROKKA_00623</name>
</gene>
<evidence type="ECO:0000313" key="4">
    <source>
        <dbReference type="Proteomes" id="UP000076574"/>
    </source>
</evidence>
<dbReference type="Proteomes" id="UP000076574">
    <property type="component" value="Unassembled WGS sequence"/>
</dbReference>
<proteinExistence type="predicted"/>
<dbReference type="STRING" id="943830.A4A58_03080"/>
<dbReference type="AlphaFoldDB" id="A0A109ZY44"/>
<reference evidence="2" key="1">
    <citation type="submission" date="2015-10" db="EMBL/GenBank/DDBJ databases">
        <title>Evolution marks in rhizobial microsymbionts genomes from the relict species Vavilovia formosa (Stev.) Fed.</title>
        <authorList>
            <person name="Kopat V."/>
        </authorList>
    </citation>
    <scope>NUCLEOTIDE SEQUENCE</scope>
    <source>
        <strain evidence="2">Vaf-07</strain>
    </source>
</reference>
<dbReference type="EMBL" id="LVYV01000001">
    <property type="protein sequence ID" value="KZD25930.1"/>
    <property type="molecule type" value="Genomic_DNA"/>
</dbReference>
<dbReference type="PANTHER" id="PTHR34989">
    <property type="entry name" value="PROTEIN HDED"/>
    <property type="match status" value="1"/>
</dbReference>
<dbReference type="Pfam" id="PF03729">
    <property type="entry name" value="DUF308"/>
    <property type="match status" value="1"/>
</dbReference>
<feature type="transmembrane region" description="Helical" evidence="1">
    <location>
        <begin position="76"/>
        <end position="94"/>
    </location>
</feature>
<feature type="transmembrane region" description="Helical" evidence="1">
    <location>
        <begin position="158"/>
        <end position="180"/>
    </location>
</feature>
<feature type="transmembrane region" description="Helical" evidence="1">
    <location>
        <begin position="130"/>
        <end position="152"/>
    </location>
</feature>
<keyword evidence="1" id="KW-0812">Transmembrane</keyword>
<dbReference type="EMBL" id="KT955714">
    <property type="protein sequence ID" value="AMH39436.1"/>
    <property type="molecule type" value="Genomic_DNA"/>
</dbReference>
<dbReference type="GO" id="GO:0005886">
    <property type="term" value="C:plasma membrane"/>
    <property type="evidence" value="ECO:0007669"/>
    <property type="project" value="TreeGrafter"/>
</dbReference>
<keyword evidence="4" id="KW-1185">Reference proteome</keyword>
<dbReference type="OrthoDB" id="9815400at2"/>
<dbReference type="PANTHER" id="PTHR34989:SF1">
    <property type="entry name" value="PROTEIN HDED"/>
    <property type="match status" value="1"/>
</dbReference>
<accession>A0A109ZY44</accession>
<feature type="transmembrane region" description="Helical" evidence="1">
    <location>
        <begin position="44"/>
        <end position="69"/>
    </location>
</feature>
<evidence type="ECO:0008006" key="5">
    <source>
        <dbReference type="Google" id="ProtNLM"/>
    </source>
</evidence>
<organism evidence="2">
    <name type="scientific">Tardiphaga robiniae</name>
    <dbReference type="NCBI Taxonomy" id="943830"/>
    <lineage>
        <taxon>Bacteria</taxon>
        <taxon>Pseudomonadati</taxon>
        <taxon>Pseudomonadota</taxon>
        <taxon>Alphaproteobacteria</taxon>
        <taxon>Hyphomicrobiales</taxon>
        <taxon>Nitrobacteraceae</taxon>
        <taxon>Tardiphaga</taxon>
    </lineage>
</organism>
<name>A0A109ZY44_9BRAD</name>
<sequence length="187" mass="19922">MTTYGSSSSVSVTGLPSPPFWICVLLGIVLILAGLLILGDVVLATVISTLFIGWTAIAAGVFEMIHAFWTKGWGGFLWQILLAILYIAFGIVLVQQPVAGAIILTYVLGILLLISGFIRMLLGFNRWSKGGWIMLASGLFGVLAGLVILTGFPGTGLWVLGSLLAVDMISHGLAWLAYAWQLRTKAA</sequence>
<evidence type="ECO:0000313" key="2">
    <source>
        <dbReference type="EMBL" id="AMH39436.1"/>
    </source>
</evidence>
<dbReference type="InterPro" id="IPR005325">
    <property type="entry name" value="DUF308_memb"/>
</dbReference>
<reference evidence="3 4" key="2">
    <citation type="submission" date="2016-03" db="EMBL/GenBank/DDBJ databases">
        <title>Microsymbionts genomes from the relict species Vavilovia formosa (Stev.) Fed.</title>
        <authorList>
            <person name="Kopat V."/>
            <person name="Chirak E."/>
            <person name="Kimeklis A."/>
            <person name="Andronov E."/>
        </authorList>
    </citation>
    <scope>NUCLEOTIDE SEQUENCE [LARGE SCALE GENOMIC DNA]</scope>
    <source>
        <strain evidence="3 4">Vaf07</strain>
    </source>
</reference>
<keyword evidence="1" id="KW-1133">Transmembrane helix</keyword>
<feature type="transmembrane region" description="Helical" evidence="1">
    <location>
        <begin position="100"/>
        <end position="118"/>
    </location>
</feature>
<keyword evidence="1" id="KW-0472">Membrane</keyword>
<feature type="transmembrane region" description="Helical" evidence="1">
    <location>
        <begin position="20"/>
        <end position="38"/>
    </location>
</feature>
<evidence type="ECO:0000256" key="1">
    <source>
        <dbReference type="SAM" id="Phobius"/>
    </source>
</evidence>